<organism evidence="1 2">
    <name type="scientific">Halopseudomonas litoralis</name>
    <dbReference type="NCBI Taxonomy" id="797277"/>
    <lineage>
        <taxon>Bacteria</taxon>
        <taxon>Pseudomonadati</taxon>
        <taxon>Pseudomonadota</taxon>
        <taxon>Gammaproteobacteria</taxon>
        <taxon>Pseudomonadales</taxon>
        <taxon>Pseudomonadaceae</taxon>
        <taxon>Halopseudomonas</taxon>
    </lineage>
</organism>
<sequence>MLPVNSQTIETLFRMAKMMAFASTEADYIRSPVQVAHKHSVWTH</sequence>
<gene>
    <name evidence="1" type="ORF">SAMN05216198_0931</name>
</gene>
<protein>
    <submittedName>
        <fullName evidence="1">Uncharacterized protein</fullName>
    </submittedName>
</protein>
<dbReference type="AlphaFoldDB" id="A0A1H1NJB2"/>
<accession>A0A1H1NJB2</accession>
<name>A0A1H1NJB2_9GAMM</name>
<dbReference type="EMBL" id="LT629748">
    <property type="protein sequence ID" value="SDR99084.1"/>
    <property type="molecule type" value="Genomic_DNA"/>
</dbReference>
<proteinExistence type="predicted"/>
<reference evidence="2" key="1">
    <citation type="submission" date="2016-10" db="EMBL/GenBank/DDBJ databases">
        <authorList>
            <person name="Varghese N."/>
            <person name="Submissions S."/>
        </authorList>
    </citation>
    <scope>NUCLEOTIDE SEQUENCE [LARGE SCALE GENOMIC DNA]</scope>
    <source>
        <strain evidence="2">2SM5</strain>
    </source>
</reference>
<keyword evidence="2" id="KW-1185">Reference proteome</keyword>
<evidence type="ECO:0000313" key="2">
    <source>
        <dbReference type="Proteomes" id="UP000243426"/>
    </source>
</evidence>
<dbReference type="STRING" id="797277.SAMN05216198_0931"/>
<evidence type="ECO:0000313" key="1">
    <source>
        <dbReference type="EMBL" id="SDR99084.1"/>
    </source>
</evidence>
<dbReference type="Proteomes" id="UP000243426">
    <property type="component" value="Chromosome I"/>
</dbReference>